<comment type="caution">
    <text evidence="11">The sequence shown here is derived from an EMBL/GenBank/DDBJ whole genome shotgun (WGS) entry which is preliminary data.</text>
</comment>
<keyword evidence="12" id="KW-1185">Reference proteome</keyword>
<dbReference type="FunFam" id="2.40.440.10:FF:000002">
    <property type="entry name" value="L,D-transpeptidase ErfK/SrfK"/>
    <property type="match status" value="1"/>
</dbReference>
<dbReference type="GO" id="GO:0071972">
    <property type="term" value="F:peptidoglycan L,D-transpeptidase activity"/>
    <property type="evidence" value="ECO:0007669"/>
    <property type="project" value="TreeGrafter"/>
</dbReference>
<evidence type="ECO:0000256" key="5">
    <source>
        <dbReference type="ARBA" id="ARBA00022801"/>
    </source>
</evidence>
<gene>
    <name evidence="11" type="ORF">NA8A_19660</name>
</gene>
<dbReference type="GO" id="GO:0071555">
    <property type="term" value="P:cell wall organization"/>
    <property type="evidence" value="ECO:0007669"/>
    <property type="project" value="UniProtKB-UniRule"/>
</dbReference>
<dbReference type="GO" id="GO:0018104">
    <property type="term" value="P:peptidoglycan-protein cross-linking"/>
    <property type="evidence" value="ECO:0007669"/>
    <property type="project" value="TreeGrafter"/>
</dbReference>
<dbReference type="PANTHER" id="PTHR30582:SF24">
    <property type="entry name" value="L,D-TRANSPEPTIDASE ERFK_SRFK-RELATED"/>
    <property type="match status" value="1"/>
</dbReference>
<dbReference type="UniPathway" id="UPA00219"/>
<name>K2NS88_9HYPH</name>
<dbReference type="PROSITE" id="PS51318">
    <property type="entry name" value="TAT"/>
    <property type="match status" value="1"/>
</dbReference>
<dbReference type="Pfam" id="PF03734">
    <property type="entry name" value="YkuD"/>
    <property type="match status" value="1"/>
</dbReference>
<evidence type="ECO:0000256" key="1">
    <source>
        <dbReference type="ARBA" id="ARBA00004752"/>
    </source>
</evidence>
<dbReference type="InterPro" id="IPR050979">
    <property type="entry name" value="LD-transpeptidase"/>
</dbReference>
<evidence type="ECO:0000256" key="4">
    <source>
        <dbReference type="ARBA" id="ARBA00022679"/>
    </source>
</evidence>
<dbReference type="GO" id="GO:0008360">
    <property type="term" value="P:regulation of cell shape"/>
    <property type="evidence" value="ECO:0007669"/>
    <property type="project" value="UniProtKB-UniRule"/>
</dbReference>
<organism evidence="11 12">
    <name type="scientific">Nitratireductor indicus C115</name>
    <dbReference type="NCBI Taxonomy" id="1231190"/>
    <lineage>
        <taxon>Bacteria</taxon>
        <taxon>Pseudomonadati</taxon>
        <taxon>Pseudomonadota</taxon>
        <taxon>Alphaproteobacteria</taxon>
        <taxon>Hyphomicrobiales</taxon>
        <taxon>Phyllobacteriaceae</taxon>
        <taxon>Nitratireductor</taxon>
    </lineage>
</organism>
<dbReference type="InterPro" id="IPR038063">
    <property type="entry name" value="Transpep_catalytic_dom"/>
</dbReference>
<evidence type="ECO:0000313" key="11">
    <source>
        <dbReference type="EMBL" id="EKF40599.1"/>
    </source>
</evidence>
<keyword evidence="6 9" id="KW-0133">Cell shape</keyword>
<feature type="active site" description="Nucleophile" evidence="9">
    <location>
        <position position="237"/>
    </location>
</feature>
<dbReference type="Proteomes" id="UP000007374">
    <property type="component" value="Unassembled WGS sequence"/>
</dbReference>
<dbReference type="Gene3D" id="2.40.440.10">
    <property type="entry name" value="L,D-transpeptidase catalytic domain-like"/>
    <property type="match status" value="1"/>
</dbReference>
<evidence type="ECO:0000256" key="2">
    <source>
        <dbReference type="ARBA" id="ARBA00005992"/>
    </source>
</evidence>
<dbReference type="SUPFAM" id="SSF141523">
    <property type="entry name" value="L,D-transpeptidase catalytic domain-like"/>
    <property type="match status" value="1"/>
</dbReference>
<keyword evidence="3" id="KW-0328">Glycosyltransferase</keyword>
<dbReference type="GO" id="GO:0005576">
    <property type="term" value="C:extracellular region"/>
    <property type="evidence" value="ECO:0007669"/>
    <property type="project" value="TreeGrafter"/>
</dbReference>
<evidence type="ECO:0000256" key="9">
    <source>
        <dbReference type="PROSITE-ProRule" id="PRU01373"/>
    </source>
</evidence>
<dbReference type="AlphaFoldDB" id="K2NS88"/>
<feature type="active site" description="Proton donor/acceptor" evidence="9">
    <location>
        <position position="221"/>
    </location>
</feature>
<reference evidence="11 12" key="1">
    <citation type="journal article" date="2012" name="J. Bacteriol.">
        <title>Genome Sequence of Nitratireductor indicus Type Strain C115.</title>
        <authorList>
            <person name="Lai Q."/>
            <person name="Li G."/>
            <person name="Yu Z."/>
            <person name="Shao Z."/>
        </authorList>
    </citation>
    <scope>NUCLEOTIDE SEQUENCE [LARGE SCALE GENOMIC DNA]</scope>
    <source>
        <strain evidence="11 12">C115</strain>
    </source>
</reference>
<proteinExistence type="inferred from homology"/>
<dbReference type="NCBIfam" id="TIGR01409">
    <property type="entry name" value="TAT_signal_seq"/>
    <property type="match status" value="1"/>
</dbReference>
<evidence type="ECO:0000259" key="10">
    <source>
        <dbReference type="PROSITE" id="PS52029"/>
    </source>
</evidence>
<dbReference type="PATRIC" id="fig|1231190.3.peg.4059"/>
<evidence type="ECO:0000313" key="12">
    <source>
        <dbReference type="Proteomes" id="UP000007374"/>
    </source>
</evidence>
<evidence type="ECO:0000256" key="6">
    <source>
        <dbReference type="ARBA" id="ARBA00022960"/>
    </source>
</evidence>
<keyword evidence="5" id="KW-0378">Hydrolase</keyword>
<keyword evidence="7 9" id="KW-0573">Peptidoglycan synthesis</keyword>
<dbReference type="STRING" id="721133.SAMN05216176_103447"/>
<comment type="pathway">
    <text evidence="1 9">Cell wall biogenesis; peptidoglycan biosynthesis.</text>
</comment>
<accession>K2NS88</accession>
<dbReference type="eggNOG" id="COG1376">
    <property type="taxonomic scope" value="Bacteria"/>
</dbReference>
<evidence type="ECO:0000256" key="7">
    <source>
        <dbReference type="ARBA" id="ARBA00022984"/>
    </source>
</evidence>
<dbReference type="PANTHER" id="PTHR30582">
    <property type="entry name" value="L,D-TRANSPEPTIDASE"/>
    <property type="match status" value="1"/>
</dbReference>
<keyword evidence="8 9" id="KW-0961">Cell wall biogenesis/degradation</keyword>
<sequence>METASGFTRLTNFEHDEEAMLNTPKLNRPLSRRHFLSASAAGIAALSLSACNTTSEDAPRVVETREPEIDISSAATMYARVTDAGYDIPGVPFNKLNPRYYRQEVADPTGERPGTIVVDTSNHFLYLVRNNGRALRYGVGLGRAGFEWAGRAQIEHKQEWPRWFPPNEMIDRRPELGKYRAEYDKANDKWLGGMQPGPSNPLGARALYIYQDGKDTLYRIHGSPEWWSIGKSVSSGCVRMINQDVIDLFKRVQPGAPIVVTSGLRTV</sequence>
<dbReference type="InterPro" id="IPR019546">
    <property type="entry name" value="TAT_signal_bac_arc"/>
</dbReference>
<protein>
    <submittedName>
        <fullName evidence="11">ErfK/YbiS/YcfS/YnhG protein</fullName>
    </submittedName>
</protein>
<dbReference type="InterPro" id="IPR006311">
    <property type="entry name" value="TAT_signal"/>
</dbReference>
<feature type="domain" description="L,D-TPase catalytic" evidence="10">
    <location>
        <begin position="114"/>
        <end position="261"/>
    </location>
</feature>
<dbReference type="InterPro" id="IPR005490">
    <property type="entry name" value="LD_TPept_cat_dom"/>
</dbReference>
<dbReference type="PROSITE" id="PS52029">
    <property type="entry name" value="LD_TPASE"/>
    <property type="match status" value="1"/>
</dbReference>
<dbReference type="EMBL" id="AMSI01000016">
    <property type="protein sequence ID" value="EKF40599.1"/>
    <property type="molecule type" value="Genomic_DNA"/>
</dbReference>
<keyword evidence="4" id="KW-0808">Transferase</keyword>
<dbReference type="GO" id="GO:0016757">
    <property type="term" value="F:glycosyltransferase activity"/>
    <property type="evidence" value="ECO:0007669"/>
    <property type="project" value="UniProtKB-KW"/>
</dbReference>
<evidence type="ECO:0000256" key="8">
    <source>
        <dbReference type="ARBA" id="ARBA00023316"/>
    </source>
</evidence>
<comment type="similarity">
    <text evidence="2">Belongs to the YkuD family.</text>
</comment>
<evidence type="ECO:0000256" key="3">
    <source>
        <dbReference type="ARBA" id="ARBA00022676"/>
    </source>
</evidence>
<dbReference type="CDD" id="cd16913">
    <property type="entry name" value="YkuD_like"/>
    <property type="match status" value="1"/>
</dbReference>